<dbReference type="AlphaFoldDB" id="A0A8R1E984"/>
<evidence type="ECO:0000313" key="2">
    <source>
        <dbReference type="Proteomes" id="UP000005237"/>
    </source>
</evidence>
<reference evidence="2" key="1">
    <citation type="submission" date="2010-08" db="EMBL/GenBank/DDBJ databases">
        <authorList>
            <consortium name="Caenorhabditis japonica Sequencing Consortium"/>
            <person name="Wilson R.K."/>
        </authorList>
    </citation>
    <scope>NUCLEOTIDE SEQUENCE [LARGE SCALE GENOMIC DNA]</scope>
    <source>
        <strain evidence="2">DF5081</strain>
    </source>
</reference>
<keyword evidence="2" id="KW-1185">Reference proteome</keyword>
<dbReference type="Proteomes" id="UP000005237">
    <property type="component" value="Unassembled WGS sequence"/>
</dbReference>
<dbReference type="EnsemblMetazoa" id="CJA31738.1">
    <property type="protein sequence ID" value="CJA31738.1"/>
    <property type="gene ID" value="WBGene00207585"/>
</dbReference>
<sequence length="160" mass="18152">MFGPPSGRKISKISVDAYKTTTTSFGGVQSIKRASPNKTKRRNDYDTPTIFDKGVRRSNSKQAILVSRLAGFHLGVRRMKIIYEIEIWGICASEVRLLKVICILRKCMYLQRKRQIGGWVGNCRAESLKVQKTFRALSDNQNGLLRTTNVLRIQLFGAML</sequence>
<organism evidence="1 2">
    <name type="scientific">Caenorhabditis japonica</name>
    <dbReference type="NCBI Taxonomy" id="281687"/>
    <lineage>
        <taxon>Eukaryota</taxon>
        <taxon>Metazoa</taxon>
        <taxon>Ecdysozoa</taxon>
        <taxon>Nematoda</taxon>
        <taxon>Chromadorea</taxon>
        <taxon>Rhabditida</taxon>
        <taxon>Rhabditina</taxon>
        <taxon>Rhabditomorpha</taxon>
        <taxon>Rhabditoidea</taxon>
        <taxon>Rhabditidae</taxon>
        <taxon>Peloderinae</taxon>
        <taxon>Caenorhabditis</taxon>
    </lineage>
</organism>
<evidence type="ECO:0000313" key="1">
    <source>
        <dbReference type="EnsemblMetazoa" id="CJA31738.1"/>
    </source>
</evidence>
<accession>A0A8R1E984</accession>
<protein>
    <submittedName>
        <fullName evidence="1">Uncharacterized protein</fullName>
    </submittedName>
</protein>
<name>A0A8R1E984_CAEJA</name>
<proteinExistence type="predicted"/>
<reference evidence="1" key="2">
    <citation type="submission" date="2022-06" db="UniProtKB">
        <authorList>
            <consortium name="EnsemblMetazoa"/>
        </authorList>
    </citation>
    <scope>IDENTIFICATION</scope>
    <source>
        <strain evidence="1">DF5081</strain>
    </source>
</reference>